<evidence type="ECO:0000256" key="5">
    <source>
        <dbReference type="PROSITE-ProRule" id="PRU00288"/>
    </source>
</evidence>
<sequence>MADPTKQETEAAFKVLKAQKANKVCFDCKARNPTWSSVTFGVYICLDCSSVHRNMGVHISFVRSTNLDSWQLAQLRTMKVGGNQSATDFYTRHGGSSLLSAADTKAKYQGRVADLYKEELQKRVKEDAARFPHGIHIEGAPVALSSAAPADAEDDFFSSWDKPAAPAPKTPATTAAPAARPPGIGKPLSATQVPLPPTPSATPPAAPTAPRTVTSSSLRSSTASSPKPGSGPKVSKLGASKLGATKGGLGAKKAGTPIDFEAAEKKAREEEERIKQLGYDAEREREEAAAKATAAAAAAKTASVSTPTTGALKPAAGDKSNPAEMERLGMGFGRLGFGQVVAGPSAPAPAKKYAEVDDVTTARERFGNQKAISSDMYFGRNQYDPAAQAEANSRLQQFQGATSISSNQYFGREEEASRVYFRLFAWLTVYAGQELDNAGLSSPSFNNDSLAGIEAAARDALTRVMANPDVQNAAESIRAGALKLGDYLAQMSEQR</sequence>
<keyword evidence="1" id="KW-0343">GTPase activation</keyword>
<dbReference type="SUPFAM" id="SSF57863">
    <property type="entry name" value="ArfGap/RecO-like zinc finger"/>
    <property type="match status" value="1"/>
</dbReference>
<evidence type="ECO:0000256" key="3">
    <source>
        <dbReference type="ARBA" id="ARBA00022771"/>
    </source>
</evidence>
<dbReference type="GO" id="GO:0008270">
    <property type="term" value="F:zinc ion binding"/>
    <property type="evidence" value="ECO:0007669"/>
    <property type="project" value="UniProtKB-KW"/>
</dbReference>
<dbReference type="SMART" id="SM00105">
    <property type="entry name" value="ArfGap"/>
    <property type="match status" value="1"/>
</dbReference>
<dbReference type="CDD" id="cd08831">
    <property type="entry name" value="ArfGap_ArfGap2_3_like"/>
    <property type="match status" value="1"/>
</dbReference>
<gene>
    <name evidence="9" type="ORF">RDB_LOCUS187085</name>
</gene>
<dbReference type="Gene3D" id="1.10.220.150">
    <property type="entry name" value="Arf GTPase activating protein"/>
    <property type="match status" value="1"/>
</dbReference>
<feature type="compositionally biased region" description="Pro residues" evidence="7">
    <location>
        <begin position="194"/>
        <end position="207"/>
    </location>
</feature>
<name>A0A8H3DLG8_9AGAM</name>
<reference evidence="9" key="1">
    <citation type="submission" date="2021-01" db="EMBL/GenBank/DDBJ databases">
        <authorList>
            <person name="Kaushik A."/>
        </authorList>
    </citation>
    <scope>NUCLEOTIDE SEQUENCE</scope>
    <source>
        <strain evidence="9">AG2-2IIIB</strain>
    </source>
</reference>
<proteinExistence type="predicted"/>
<dbReference type="Proteomes" id="UP000663843">
    <property type="component" value="Unassembled WGS sequence"/>
</dbReference>
<comment type="caution">
    <text evidence="9">The sequence shown here is derived from an EMBL/GenBank/DDBJ whole genome shotgun (WGS) entry which is preliminary data.</text>
</comment>
<evidence type="ECO:0000256" key="7">
    <source>
        <dbReference type="SAM" id="MobiDB-lite"/>
    </source>
</evidence>
<dbReference type="FunFam" id="1.10.220.150:FF:000004">
    <property type="entry name" value="Putative ADP-ribosylation factor GTPase-activating protein 2"/>
    <property type="match status" value="1"/>
</dbReference>
<dbReference type="InterPro" id="IPR038508">
    <property type="entry name" value="ArfGAP_dom_sf"/>
</dbReference>
<accession>A0A8H3DLG8</accession>
<evidence type="ECO:0000256" key="1">
    <source>
        <dbReference type="ARBA" id="ARBA00022468"/>
    </source>
</evidence>
<dbReference type="PANTHER" id="PTHR45686:SF4">
    <property type="entry name" value="ADP-RIBOSYLATION FACTOR GTPASE ACTIVATING PROTEIN 3, ISOFORM H"/>
    <property type="match status" value="1"/>
</dbReference>
<evidence type="ECO:0000313" key="10">
    <source>
        <dbReference type="Proteomes" id="UP000663843"/>
    </source>
</evidence>
<feature type="coiled-coil region" evidence="6">
    <location>
        <begin position="260"/>
        <end position="287"/>
    </location>
</feature>
<evidence type="ECO:0000256" key="4">
    <source>
        <dbReference type="ARBA" id="ARBA00022833"/>
    </source>
</evidence>
<dbReference type="GO" id="GO:0005096">
    <property type="term" value="F:GTPase activator activity"/>
    <property type="evidence" value="ECO:0007669"/>
    <property type="project" value="UniProtKB-KW"/>
</dbReference>
<keyword evidence="2" id="KW-0479">Metal-binding</keyword>
<dbReference type="PROSITE" id="PS50115">
    <property type="entry name" value="ARFGAP"/>
    <property type="match status" value="1"/>
</dbReference>
<dbReference type="PRINTS" id="PR00405">
    <property type="entry name" value="REVINTRACTNG"/>
</dbReference>
<keyword evidence="6" id="KW-0175">Coiled coil</keyword>
<feature type="compositionally biased region" description="Low complexity" evidence="7">
    <location>
        <begin position="208"/>
        <end position="244"/>
    </location>
</feature>
<evidence type="ECO:0000259" key="8">
    <source>
        <dbReference type="PROSITE" id="PS50115"/>
    </source>
</evidence>
<evidence type="ECO:0000313" key="9">
    <source>
        <dbReference type="EMBL" id="CAE6536302.1"/>
    </source>
</evidence>
<evidence type="ECO:0000256" key="2">
    <source>
        <dbReference type="ARBA" id="ARBA00022723"/>
    </source>
</evidence>
<protein>
    <recommendedName>
        <fullName evidence="8">Arf-GAP domain-containing protein</fullName>
    </recommendedName>
</protein>
<dbReference type="EMBL" id="CAJMWT010008969">
    <property type="protein sequence ID" value="CAE6536302.1"/>
    <property type="molecule type" value="Genomic_DNA"/>
</dbReference>
<keyword evidence="4" id="KW-0862">Zinc</keyword>
<dbReference type="InterPro" id="IPR037278">
    <property type="entry name" value="ARFGAP/RecO"/>
</dbReference>
<dbReference type="InterPro" id="IPR001164">
    <property type="entry name" value="ArfGAP_dom"/>
</dbReference>
<dbReference type="GO" id="GO:0048205">
    <property type="term" value="P:COPI coating of Golgi vesicle"/>
    <property type="evidence" value="ECO:0007669"/>
    <property type="project" value="TreeGrafter"/>
</dbReference>
<feature type="region of interest" description="Disordered" evidence="7">
    <location>
        <begin position="154"/>
        <end position="255"/>
    </location>
</feature>
<feature type="compositionally biased region" description="Low complexity" evidence="7">
    <location>
        <begin position="170"/>
        <end position="182"/>
    </location>
</feature>
<evidence type="ECO:0000256" key="6">
    <source>
        <dbReference type="SAM" id="Coils"/>
    </source>
</evidence>
<dbReference type="PANTHER" id="PTHR45686">
    <property type="entry name" value="ADP-RIBOSYLATION FACTOR GTPASE ACTIVATING PROTEIN 3, ISOFORM H-RELATED"/>
    <property type="match status" value="1"/>
</dbReference>
<keyword evidence="3 5" id="KW-0863">Zinc-finger</keyword>
<organism evidence="9 10">
    <name type="scientific">Rhizoctonia solani</name>
    <dbReference type="NCBI Taxonomy" id="456999"/>
    <lineage>
        <taxon>Eukaryota</taxon>
        <taxon>Fungi</taxon>
        <taxon>Dikarya</taxon>
        <taxon>Basidiomycota</taxon>
        <taxon>Agaricomycotina</taxon>
        <taxon>Agaricomycetes</taxon>
        <taxon>Cantharellales</taxon>
        <taxon>Ceratobasidiaceae</taxon>
        <taxon>Rhizoctonia</taxon>
    </lineage>
</organism>
<feature type="region of interest" description="Disordered" evidence="7">
    <location>
        <begin position="302"/>
        <end position="321"/>
    </location>
</feature>
<dbReference type="GO" id="GO:0000139">
    <property type="term" value="C:Golgi membrane"/>
    <property type="evidence" value="ECO:0007669"/>
    <property type="project" value="GOC"/>
</dbReference>
<feature type="domain" description="Arf-GAP" evidence="8">
    <location>
        <begin position="10"/>
        <end position="130"/>
    </location>
</feature>
<dbReference type="AlphaFoldDB" id="A0A8H3DLG8"/>
<dbReference type="Pfam" id="PF01412">
    <property type="entry name" value="ArfGap"/>
    <property type="match status" value="1"/>
</dbReference>